<feature type="transmembrane region" description="Helical" evidence="5">
    <location>
        <begin position="51"/>
        <end position="71"/>
    </location>
</feature>
<dbReference type="EMBL" id="SACM01000001">
    <property type="protein sequence ID" value="RVT88393.1"/>
    <property type="molecule type" value="Genomic_DNA"/>
</dbReference>
<feature type="transmembrane region" description="Helical" evidence="5">
    <location>
        <begin position="175"/>
        <end position="198"/>
    </location>
</feature>
<dbReference type="Proteomes" id="UP000288587">
    <property type="component" value="Unassembled WGS sequence"/>
</dbReference>
<proteinExistence type="inferred from homology"/>
<evidence type="ECO:0000313" key="6">
    <source>
        <dbReference type="EMBL" id="RVT88393.1"/>
    </source>
</evidence>
<dbReference type="PANTHER" id="PTHR36917">
    <property type="entry name" value="INTRACELLULAR SEPTATION PROTEIN A-RELATED"/>
    <property type="match status" value="1"/>
</dbReference>
<keyword evidence="3 5" id="KW-1133">Transmembrane helix</keyword>
<feature type="transmembrane region" description="Helical" evidence="5">
    <location>
        <begin position="78"/>
        <end position="97"/>
    </location>
</feature>
<evidence type="ECO:0000256" key="3">
    <source>
        <dbReference type="ARBA" id="ARBA00022989"/>
    </source>
</evidence>
<dbReference type="AlphaFoldDB" id="A0A3S2WUM7"/>
<gene>
    <name evidence="5" type="primary">yciB</name>
    <name evidence="6" type="ORF">EOD73_05275</name>
</gene>
<dbReference type="PANTHER" id="PTHR36917:SF1">
    <property type="entry name" value="INNER MEMBRANE-SPANNING PROTEIN YCIB"/>
    <property type="match status" value="1"/>
</dbReference>
<keyword evidence="1 5" id="KW-1003">Cell membrane</keyword>
<keyword evidence="2 5" id="KW-0812">Transmembrane</keyword>
<dbReference type="NCBIfam" id="NF001325">
    <property type="entry name" value="PRK00259.1-3"/>
    <property type="match status" value="1"/>
</dbReference>
<sequence>MKFLLDFLPLGLFFAAFKYGESHREWAASWVTAQLGFMVSGGVIGPQEAPTILATLVVMGATLLQVLVLKLMRQTIDLLLWVSLALVVVLGTLTLYFHSETFIKWKPTGLYWAMALGFWASQRFWGKNLLHTVLKDVELPDAIWARLNAMWIAFFAGMGLLNLAVAYGFSTSTWASFKVFGATALMFVFVMAQGLYLSRHLPPEEAPK</sequence>
<dbReference type="GO" id="GO:0005886">
    <property type="term" value="C:plasma membrane"/>
    <property type="evidence" value="ECO:0007669"/>
    <property type="project" value="UniProtKB-SubCell"/>
</dbReference>
<organism evidence="6 7">
    <name type="scientific">Inhella crocodyli</name>
    <dbReference type="NCBI Taxonomy" id="2499851"/>
    <lineage>
        <taxon>Bacteria</taxon>
        <taxon>Pseudomonadati</taxon>
        <taxon>Pseudomonadota</taxon>
        <taxon>Betaproteobacteria</taxon>
        <taxon>Burkholderiales</taxon>
        <taxon>Sphaerotilaceae</taxon>
        <taxon>Inhella</taxon>
    </lineage>
</organism>
<accession>A0A3S2WUM7</accession>
<dbReference type="InterPro" id="IPR006008">
    <property type="entry name" value="YciB"/>
</dbReference>
<evidence type="ECO:0000313" key="7">
    <source>
        <dbReference type="Proteomes" id="UP000288587"/>
    </source>
</evidence>
<name>A0A3S2WUM7_9BURK</name>
<comment type="function">
    <text evidence="5">Plays a role in cell envelope biogenesis, maintenance of cell envelope integrity and membrane homeostasis.</text>
</comment>
<evidence type="ECO:0000256" key="2">
    <source>
        <dbReference type="ARBA" id="ARBA00022692"/>
    </source>
</evidence>
<keyword evidence="7" id="KW-1185">Reference proteome</keyword>
<comment type="caution">
    <text evidence="6">The sequence shown here is derived from an EMBL/GenBank/DDBJ whole genome shotgun (WGS) entry which is preliminary data.</text>
</comment>
<evidence type="ECO:0000256" key="4">
    <source>
        <dbReference type="ARBA" id="ARBA00023136"/>
    </source>
</evidence>
<reference evidence="6 7" key="1">
    <citation type="submission" date="2019-01" db="EMBL/GenBank/DDBJ databases">
        <authorList>
            <person name="Chen W.-M."/>
        </authorList>
    </citation>
    <scope>NUCLEOTIDE SEQUENCE [LARGE SCALE GENOMIC DNA]</scope>
    <source>
        <strain evidence="6 7">CCP-18</strain>
    </source>
</reference>
<dbReference type="HAMAP" id="MF_00189">
    <property type="entry name" value="YciB"/>
    <property type="match status" value="1"/>
</dbReference>
<comment type="similarity">
    <text evidence="5">Belongs to the YciB family.</text>
</comment>
<protein>
    <recommendedName>
        <fullName evidence="5">Inner membrane-spanning protein YciB</fullName>
    </recommendedName>
</protein>
<dbReference type="RefSeq" id="WP_127681523.1">
    <property type="nucleotide sequence ID" value="NZ_SACM01000001.1"/>
</dbReference>
<comment type="caution">
    <text evidence="5">Lacks conserved residue(s) required for the propagation of feature annotation.</text>
</comment>
<evidence type="ECO:0000256" key="5">
    <source>
        <dbReference type="HAMAP-Rule" id="MF_00189"/>
    </source>
</evidence>
<keyword evidence="5" id="KW-0997">Cell inner membrane</keyword>
<evidence type="ECO:0000256" key="1">
    <source>
        <dbReference type="ARBA" id="ARBA00022475"/>
    </source>
</evidence>
<dbReference type="OrthoDB" id="9788219at2"/>
<keyword evidence="4 5" id="KW-0472">Membrane</keyword>
<dbReference type="Pfam" id="PF04279">
    <property type="entry name" value="IspA"/>
    <property type="match status" value="1"/>
</dbReference>
<feature type="transmembrane region" description="Helical" evidence="5">
    <location>
        <begin position="147"/>
        <end position="169"/>
    </location>
</feature>
<comment type="subcellular location">
    <subcellularLocation>
        <location evidence="5">Cell inner membrane</location>
        <topology evidence="5">Multi-pass membrane protein</topology>
    </subcellularLocation>
</comment>